<sequence>MTEVTIESVSTVVGQIYEAAYDQERWPDVVVGLRDLFKASRSCIARLDQQAFSAVGTVDDPGLCSPEAAAAHMRDPISTVAAALPVGKIYDRTRIAGDVAAFRRRELWQDWMRPRDMHHGLASNLLASNGSYWFFDIHRGSKQGAFGADDIDLLQKIVPHMLRAGEIGRQLENTSALASAFSHLPFGVFLVDGFQRVAQMNEAAEAMLARPDSPLALNGGTIVASNLRDAQQLQRLVANACSLHGGAMLGTGGTLLVPSDRERFDLTRLVLTVAPFVDARAYGLASERCAVIMVTEVARRIPDSFETHIRYLFDLTAAEAKLATALASGRSLKETAANSNITVKTCRTYLERIFSKTRTHQQSELVALLKNTEPLSGRGP</sequence>
<comment type="caution">
    <text evidence="2">The sequence shown here is derived from an EMBL/GenBank/DDBJ whole genome shotgun (WGS) entry which is preliminary data.</text>
</comment>
<dbReference type="InterPro" id="IPR016032">
    <property type="entry name" value="Sig_transdc_resp-reg_C-effctor"/>
</dbReference>
<evidence type="ECO:0000313" key="2">
    <source>
        <dbReference type="EMBL" id="PAP99525.1"/>
    </source>
</evidence>
<organism evidence="2 3">
    <name type="scientific">Mesorhizobium mediterraneum</name>
    <dbReference type="NCBI Taxonomy" id="43617"/>
    <lineage>
        <taxon>Bacteria</taxon>
        <taxon>Pseudomonadati</taxon>
        <taxon>Pseudomonadota</taxon>
        <taxon>Alphaproteobacteria</taxon>
        <taxon>Hyphomicrobiales</taxon>
        <taxon>Phyllobacteriaceae</taxon>
        <taxon>Mesorhizobium</taxon>
    </lineage>
</organism>
<accession>A0AB36R5G7</accession>
<keyword evidence="3" id="KW-1185">Reference proteome</keyword>
<dbReference type="GO" id="GO:0006355">
    <property type="term" value="P:regulation of DNA-templated transcription"/>
    <property type="evidence" value="ECO:0007669"/>
    <property type="project" value="InterPro"/>
</dbReference>
<dbReference type="GO" id="GO:0003677">
    <property type="term" value="F:DNA binding"/>
    <property type="evidence" value="ECO:0007669"/>
    <property type="project" value="InterPro"/>
</dbReference>
<dbReference type="AlphaFoldDB" id="A0AB36R5G7"/>
<dbReference type="Gene3D" id="1.10.10.10">
    <property type="entry name" value="Winged helix-like DNA-binding domain superfamily/Winged helix DNA-binding domain"/>
    <property type="match status" value="1"/>
</dbReference>
<evidence type="ECO:0000313" key="3">
    <source>
        <dbReference type="Proteomes" id="UP000216215"/>
    </source>
</evidence>
<proteinExistence type="predicted"/>
<gene>
    <name evidence="2" type="ORF">CIT25_24340</name>
</gene>
<dbReference type="InterPro" id="IPR000792">
    <property type="entry name" value="Tscrpt_reg_LuxR_C"/>
</dbReference>
<name>A0AB36R5G7_9HYPH</name>
<evidence type="ECO:0000259" key="1">
    <source>
        <dbReference type="SMART" id="SM00421"/>
    </source>
</evidence>
<dbReference type="SUPFAM" id="SSF46894">
    <property type="entry name" value="C-terminal effector domain of the bipartite response regulators"/>
    <property type="match status" value="1"/>
</dbReference>
<protein>
    <submittedName>
        <fullName evidence="2">LuxR family transcriptional regulator</fullName>
    </submittedName>
</protein>
<dbReference type="EMBL" id="NPKI01000032">
    <property type="protein sequence ID" value="PAP99525.1"/>
    <property type="molecule type" value="Genomic_DNA"/>
</dbReference>
<dbReference type="Proteomes" id="UP000216215">
    <property type="component" value="Unassembled WGS sequence"/>
</dbReference>
<feature type="domain" description="HTH luxR-type" evidence="1">
    <location>
        <begin position="312"/>
        <end position="369"/>
    </location>
</feature>
<dbReference type="InterPro" id="IPR036388">
    <property type="entry name" value="WH-like_DNA-bd_sf"/>
</dbReference>
<dbReference type="RefSeq" id="WP_095487271.1">
    <property type="nucleotide sequence ID" value="NZ_CP088151.1"/>
</dbReference>
<reference evidence="3" key="1">
    <citation type="submission" date="2017-08" db="EMBL/GenBank/DDBJ databases">
        <title>Mesorhizobium wenxinae sp. nov., a novel rhizobial species isolated from root nodules of chickpea (Cicer arietinum L.).</title>
        <authorList>
            <person name="Zhang J."/>
        </authorList>
    </citation>
    <scope>NUCLEOTIDE SEQUENCE [LARGE SCALE GENOMIC DNA]</scope>
    <source>
        <strain evidence="3">USDA 3392</strain>
    </source>
</reference>
<dbReference type="SMART" id="SM00421">
    <property type="entry name" value="HTH_LUXR"/>
    <property type="match status" value="1"/>
</dbReference>